<reference evidence="2" key="1">
    <citation type="submission" date="2018-12" db="EMBL/GenBank/DDBJ databases">
        <title>Tengunoibacter tsumagoiensis gen. nov., sp. nov., Dictyobacter kobayashii sp. nov., D. alpinus sp. nov., and D. joshuensis sp. nov. and description of Dictyobacteraceae fam. nov. within the order Ktedonobacterales isolated from Tengu-no-mugimeshi.</title>
        <authorList>
            <person name="Wang C.M."/>
            <person name="Zheng Y."/>
            <person name="Sakai Y."/>
            <person name="Toyoda A."/>
            <person name="Minakuchi Y."/>
            <person name="Abe K."/>
            <person name="Yokota A."/>
            <person name="Yabe S."/>
        </authorList>
    </citation>
    <scope>NUCLEOTIDE SEQUENCE [LARGE SCALE GENOMIC DNA]</scope>
    <source>
        <strain evidence="2">Uno16</strain>
    </source>
</reference>
<name>A0A402B8K3_9CHLR</name>
<sequence>MDKAFEDMPGDLVEMYAQHLFDSLQKMDTSAEVTLCPTCVGVMWYEWWIAGQHGMSPTFADAVQEMYARKQATAA</sequence>
<comment type="caution">
    <text evidence="1">The sequence shown here is derived from an EMBL/GenBank/DDBJ whole genome shotgun (WGS) entry which is preliminary data.</text>
</comment>
<dbReference type="EMBL" id="BIFT01000001">
    <property type="protein sequence ID" value="GCE27701.1"/>
    <property type="molecule type" value="Genomic_DNA"/>
</dbReference>
<dbReference type="Proteomes" id="UP000287171">
    <property type="component" value="Unassembled WGS sequence"/>
</dbReference>
<dbReference type="RefSeq" id="WP_126628003.1">
    <property type="nucleotide sequence ID" value="NZ_BIFT01000001.1"/>
</dbReference>
<accession>A0A402B8K3</accession>
<organism evidence="1 2">
    <name type="scientific">Dictyobacter alpinus</name>
    <dbReference type="NCBI Taxonomy" id="2014873"/>
    <lineage>
        <taxon>Bacteria</taxon>
        <taxon>Bacillati</taxon>
        <taxon>Chloroflexota</taxon>
        <taxon>Ktedonobacteria</taxon>
        <taxon>Ktedonobacterales</taxon>
        <taxon>Dictyobacteraceae</taxon>
        <taxon>Dictyobacter</taxon>
    </lineage>
</organism>
<protein>
    <submittedName>
        <fullName evidence="1">Uncharacterized protein</fullName>
    </submittedName>
</protein>
<dbReference type="OrthoDB" id="9888212at2"/>
<evidence type="ECO:0000313" key="2">
    <source>
        <dbReference type="Proteomes" id="UP000287171"/>
    </source>
</evidence>
<dbReference type="AlphaFoldDB" id="A0A402B8K3"/>
<evidence type="ECO:0000313" key="1">
    <source>
        <dbReference type="EMBL" id="GCE27701.1"/>
    </source>
</evidence>
<gene>
    <name evidence="1" type="ORF">KDA_31850</name>
</gene>
<keyword evidence="2" id="KW-1185">Reference proteome</keyword>
<proteinExistence type="predicted"/>